<gene>
    <name evidence="1" type="ORF">FWK35_00004429</name>
</gene>
<accession>A0A6G0YKX3</accession>
<protein>
    <submittedName>
        <fullName evidence="1">Endo/exonuclease/phosphatase domain-containing protein</fullName>
    </submittedName>
</protein>
<evidence type="ECO:0000313" key="1">
    <source>
        <dbReference type="EMBL" id="KAF0757579.1"/>
    </source>
</evidence>
<feature type="non-terminal residue" evidence="1">
    <location>
        <position position="46"/>
    </location>
</feature>
<keyword evidence="1" id="KW-0269">Exonuclease</keyword>
<sequence>MPHAGGGTKRRPVYWWSADIAEQRKSCLKARRAYTRKRKRADEAGS</sequence>
<proteinExistence type="predicted"/>
<keyword evidence="1" id="KW-0378">Hydrolase</keyword>
<dbReference type="GO" id="GO:0004527">
    <property type="term" value="F:exonuclease activity"/>
    <property type="evidence" value="ECO:0007669"/>
    <property type="project" value="UniProtKB-KW"/>
</dbReference>
<evidence type="ECO:0000313" key="2">
    <source>
        <dbReference type="Proteomes" id="UP000478052"/>
    </source>
</evidence>
<dbReference type="Proteomes" id="UP000478052">
    <property type="component" value="Unassembled WGS sequence"/>
</dbReference>
<dbReference type="AlphaFoldDB" id="A0A6G0YKX3"/>
<keyword evidence="1" id="KW-0540">Nuclease</keyword>
<dbReference type="EMBL" id="VUJU01003535">
    <property type="protein sequence ID" value="KAF0757579.1"/>
    <property type="molecule type" value="Genomic_DNA"/>
</dbReference>
<name>A0A6G0YKX3_APHCR</name>
<comment type="caution">
    <text evidence="1">The sequence shown here is derived from an EMBL/GenBank/DDBJ whole genome shotgun (WGS) entry which is preliminary data.</text>
</comment>
<keyword evidence="2" id="KW-1185">Reference proteome</keyword>
<organism evidence="1 2">
    <name type="scientific">Aphis craccivora</name>
    <name type="common">Cowpea aphid</name>
    <dbReference type="NCBI Taxonomy" id="307492"/>
    <lineage>
        <taxon>Eukaryota</taxon>
        <taxon>Metazoa</taxon>
        <taxon>Ecdysozoa</taxon>
        <taxon>Arthropoda</taxon>
        <taxon>Hexapoda</taxon>
        <taxon>Insecta</taxon>
        <taxon>Pterygota</taxon>
        <taxon>Neoptera</taxon>
        <taxon>Paraneoptera</taxon>
        <taxon>Hemiptera</taxon>
        <taxon>Sternorrhyncha</taxon>
        <taxon>Aphidomorpha</taxon>
        <taxon>Aphidoidea</taxon>
        <taxon>Aphididae</taxon>
        <taxon>Aphidini</taxon>
        <taxon>Aphis</taxon>
        <taxon>Aphis</taxon>
    </lineage>
</organism>
<reference evidence="1 2" key="1">
    <citation type="submission" date="2019-08" db="EMBL/GenBank/DDBJ databases">
        <title>Whole genome of Aphis craccivora.</title>
        <authorList>
            <person name="Voronova N.V."/>
            <person name="Shulinski R.S."/>
            <person name="Bandarenka Y.V."/>
            <person name="Zhorov D.G."/>
            <person name="Warner D."/>
        </authorList>
    </citation>
    <scope>NUCLEOTIDE SEQUENCE [LARGE SCALE GENOMIC DNA]</scope>
    <source>
        <strain evidence="1">180601</strain>
        <tissue evidence="1">Whole Body</tissue>
    </source>
</reference>